<feature type="signal peptide" evidence="2">
    <location>
        <begin position="1"/>
        <end position="15"/>
    </location>
</feature>
<evidence type="ECO:0000313" key="4">
    <source>
        <dbReference type="Proteomes" id="UP000002640"/>
    </source>
</evidence>
<keyword evidence="4" id="KW-1185">Reference proteome</keyword>
<keyword evidence="2" id="KW-0732">Signal</keyword>
<reference evidence="3 4" key="1">
    <citation type="journal article" date="2006" name="Science">
        <title>Phytophthora genome sequences uncover evolutionary origins and mechanisms of pathogenesis.</title>
        <authorList>
            <person name="Tyler B.M."/>
            <person name="Tripathy S."/>
            <person name="Zhang X."/>
            <person name="Dehal P."/>
            <person name="Jiang R.H."/>
            <person name="Aerts A."/>
            <person name="Arredondo F.D."/>
            <person name="Baxter L."/>
            <person name="Bensasson D."/>
            <person name="Beynon J.L."/>
            <person name="Chapman J."/>
            <person name="Damasceno C.M."/>
            <person name="Dorrance A.E."/>
            <person name="Dou D."/>
            <person name="Dickerman A.W."/>
            <person name="Dubchak I.L."/>
            <person name="Garbelotto M."/>
            <person name="Gijzen M."/>
            <person name="Gordon S.G."/>
            <person name="Govers F."/>
            <person name="Grunwald N.J."/>
            <person name="Huang W."/>
            <person name="Ivors K.L."/>
            <person name="Jones R.W."/>
            <person name="Kamoun S."/>
            <person name="Krampis K."/>
            <person name="Lamour K.H."/>
            <person name="Lee M.K."/>
            <person name="McDonald W.H."/>
            <person name="Medina M."/>
            <person name="Meijer H.J."/>
            <person name="Nordberg E.K."/>
            <person name="Maclean D.J."/>
            <person name="Ospina-Giraldo M.D."/>
            <person name="Morris P.F."/>
            <person name="Phuntumart V."/>
            <person name="Putnam N.H."/>
            <person name="Rash S."/>
            <person name="Rose J.K."/>
            <person name="Sakihama Y."/>
            <person name="Salamov A.A."/>
            <person name="Savidor A."/>
            <person name="Scheuring C.F."/>
            <person name="Smith B.M."/>
            <person name="Sobral B.W."/>
            <person name="Terry A."/>
            <person name="Torto-Alalibo T.A."/>
            <person name="Win J."/>
            <person name="Xu Z."/>
            <person name="Zhang H."/>
            <person name="Grigoriev I.V."/>
            <person name="Rokhsar D.S."/>
            <person name="Boore J.L."/>
        </authorList>
    </citation>
    <scope>NUCLEOTIDE SEQUENCE [LARGE SCALE GENOMIC DNA]</scope>
    <source>
        <strain evidence="3 4">P6497</strain>
    </source>
</reference>
<evidence type="ECO:0000256" key="1">
    <source>
        <dbReference type="SAM" id="MobiDB-lite"/>
    </source>
</evidence>
<dbReference type="RefSeq" id="XP_009530354.1">
    <property type="nucleotide sequence ID" value="XM_009532059.1"/>
</dbReference>
<accession>G4ZTL4</accession>
<sequence>MVLLTNFMVLTQVFGASNMKFGICTHVIHATRELSLHCPGMPAPVPVFSSRRPGSGRQVDVNSHQESSDGRVCPADTNGDPAAHYPEQGPQARPPSDDTSHHLGTFHELPVLGLQPRSPPPVFIEHHIDTESGIREDLESTTACRHGVIPPDPN</sequence>
<feature type="region of interest" description="Disordered" evidence="1">
    <location>
        <begin position="47"/>
        <end position="104"/>
    </location>
</feature>
<name>G4ZTL4_PHYSP</name>
<gene>
    <name evidence="3" type="ORF">PHYSODRAFT_302744</name>
</gene>
<proteinExistence type="predicted"/>
<evidence type="ECO:0000256" key="2">
    <source>
        <dbReference type="SAM" id="SignalP"/>
    </source>
</evidence>
<dbReference type="AlphaFoldDB" id="G4ZTL4"/>
<dbReference type="GeneID" id="20642167"/>
<protein>
    <submittedName>
        <fullName evidence="3">Uncharacterized protein</fullName>
    </submittedName>
</protein>
<dbReference type="InParanoid" id="G4ZTL4"/>
<evidence type="ECO:0000313" key="3">
    <source>
        <dbReference type="EMBL" id="EGZ12925.1"/>
    </source>
</evidence>
<dbReference type="Proteomes" id="UP000002640">
    <property type="component" value="Unassembled WGS sequence"/>
</dbReference>
<feature type="chain" id="PRO_5012881163" evidence="2">
    <location>
        <begin position="16"/>
        <end position="154"/>
    </location>
</feature>
<dbReference type="EMBL" id="JH159156">
    <property type="protein sequence ID" value="EGZ12925.1"/>
    <property type="molecule type" value="Genomic_DNA"/>
</dbReference>
<organism evidence="3 4">
    <name type="scientific">Phytophthora sojae (strain P6497)</name>
    <name type="common">Soybean stem and root rot agent</name>
    <name type="synonym">Phytophthora megasperma f. sp. glycines</name>
    <dbReference type="NCBI Taxonomy" id="1094619"/>
    <lineage>
        <taxon>Eukaryota</taxon>
        <taxon>Sar</taxon>
        <taxon>Stramenopiles</taxon>
        <taxon>Oomycota</taxon>
        <taxon>Peronosporomycetes</taxon>
        <taxon>Peronosporales</taxon>
        <taxon>Peronosporaceae</taxon>
        <taxon>Phytophthora</taxon>
    </lineage>
</organism>
<dbReference type="KEGG" id="psoj:PHYSODRAFT_302744"/>